<dbReference type="Proteomes" id="UP001597061">
    <property type="component" value="Unassembled WGS sequence"/>
</dbReference>
<proteinExistence type="predicted"/>
<dbReference type="RefSeq" id="WP_379925630.1">
    <property type="nucleotide sequence ID" value="NZ_JBHTJI010000001.1"/>
</dbReference>
<gene>
    <name evidence="1" type="ORF">ACFQ1R_08070</name>
</gene>
<evidence type="ECO:0000313" key="2">
    <source>
        <dbReference type="Proteomes" id="UP001597061"/>
    </source>
</evidence>
<comment type="caution">
    <text evidence="1">The sequence shown here is derived from an EMBL/GenBank/DDBJ whole genome shotgun (WGS) entry which is preliminary data.</text>
</comment>
<evidence type="ECO:0008006" key="3">
    <source>
        <dbReference type="Google" id="ProtNLM"/>
    </source>
</evidence>
<organism evidence="1 2">
    <name type="scientific">Mariniflexile jejuense</name>
    <dbReference type="NCBI Taxonomy" id="1173582"/>
    <lineage>
        <taxon>Bacteria</taxon>
        <taxon>Pseudomonadati</taxon>
        <taxon>Bacteroidota</taxon>
        <taxon>Flavobacteriia</taxon>
        <taxon>Flavobacteriales</taxon>
        <taxon>Flavobacteriaceae</taxon>
        <taxon>Mariniflexile</taxon>
    </lineage>
</organism>
<evidence type="ECO:0000313" key="1">
    <source>
        <dbReference type="EMBL" id="MFD0990048.1"/>
    </source>
</evidence>
<dbReference type="EMBL" id="JBHTJI010000001">
    <property type="protein sequence ID" value="MFD0990048.1"/>
    <property type="molecule type" value="Genomic_DNA"/>
</dbReference>
<dbReference type="InterPro" id="IPR036237">
    <property type="entry name" value="Xyl_isomerase-like_sf"/>
</dbReference>
<accession>A0ABW3JKF8</accession>
<dbReference type="SUPFAM" id="SSF51658">
    <property type="entry name" value="Xylose isomerase-like"/>
    <property type="match status" value="1"/>
</dbReference>
<keyword evidence="2" id="KW-1185">Reference proteome</keyword>
<reference evidence="2" key="1">
    <citation type="journal article" date="2019" name="Int. J. Syst. Evol. Microbiol.">
        <title>The Global Catalogue of Microorganisms (GCM) 10K type strain sequencing project: providing services to taxonomists for standard genome sequencing and annotation.</title>
        <authorList>
            <consortium name="The Broad Institute Genomics Platform"/>
            <consortium name="The Broad Institute Genome Sequencing Center for Infectious Disease"/>
            <person name="Wu L."/>
            <person name="Ma J."/>
        </authorList>
    </citation>
    <scope>NUCLEOTIDE SEQUENCE [LARGE SCALE GENOMIC DNA]</scope>
    <source>
        <strain evidence="2">CCUG 62414</strain>
    </source>
</reference>
<protein>
    <recommendedName>
        <fullName evidence="3">Sugar phosphate isomerase/epimerase</fullName>
    </recommendedName>
</protein>
<sequence length="289" mass="33539">MIKNTNDASKNPPALRIDINYNTCDELPSFSKGPKGNDREKHEAIAKAGFQGIQDGDPQLCIEFNLQLTAHARINKVGDLDALMPVWKSKNYNCATIHLGWGMETDAEMDALVQYVLDTSVKYNFPIYIETHRATITQDLFRTVQLTKRFPEVRFNGDFSHWYTGQEMVYGGIENKWDFIQPVFDRVRFMHGRIGNPGSIQVDVKDENADYVQHFKEMWKRSFLGFLKSAKPGDYICFTIELLKAEIFYERTIYSQDGHEIEEGDRWQQALLYKEIIKECWEAAQKELN</sequence>
<name>A0ABW3JKF8_9FLAO</name>